<accession>A0A978UCU8</accession>
<comment type="caution">
    <text evidence="1">The sequence shown here is derived from an EMBL/GenBank/DDBJ whole genome shotgun (WGS) entry which is preliminary data.</text>
</comment>
<evidence type="ECO:0000313" key="2">
    <source>
        <dbReference type="Proteomes" id="UP000813462"/>
    </source>
</evidence>
<dbReference type="EMBL" id="JAEACU010000012">
    <property type="protein sequence ID" value="KAH7512591.1"/>
    <property type="molecule type" value="Genomic_DNA"/>
</dbReference>
<evidence type="ECO:0000313" key="1">
    <source>
        <dbReference type="EMBL" id="KAH7512591.1"/>
    </source>
</evidence>
<dbReference type="Proteomes" id="UP000813462">
    <property type="component" value="Unassembled WGS sequence"/>
</dbReference>
<sequence>MCSWTISFQRKSKSAIVNSPTFPITTSPESLKSAKKNTEQQGSSGIFISTPYVYILWGTAILCVPGPATISFQRKSKKHFQLSQCPMGFSCDTMIGNKGRELPTCIISAAPLASSTLRYPILMPFRTPCLTNLGASSISLFAVQLVRIVSKQGMTGSLSCVIDATFELGPSAI</sequence>
<name>A0A978UCU8_ZIZJJ</name>
<organism evidence="1 2">
    <name type="scientific">Ziziphus jujuba var. spinosa</name>
    <dbReference type="NCBI Taxonomy" id="714518"/>
    <lineage>
        <taxon>Eukaryota</taxon>
        <taxon>Viridiplantae</taxon>
        <taxon>Streptophyta</taxon>
        <taxon>Embryophyta</taxon>
        <taxon>Tracheophyta</taxon>
        <taxon>Spermatophyta</taxon>
        <taxon>Magnoliopsida</taxon>
        <taxon>eudicotyledons</taxon>
        <taxon>Gunneridae</taxon>
        <taxon>Pentapetalae</taxon>
        <taxon>rosids</taxon>
        <taxon>fabids</taxon>
        <taxon>Rosales</taxon>
        <taxon>Rhamnaceae</taxon>
        <taxon>Paliureae</taxon>
        <taxon>Ziziphus</taxon>
    </lineage>
</organism>
<protein>
    <submittedName>
        <fullName evidence="1">Uncharacterized protein</fullName>
    </submittedName>
</protein>
<reference evidence="1" key="1">
    <citation type="journal article" date="2021" name="Front. Plant Sci.">
        <title>Chromosome-Scale Genome Assembly for Chinese Sour Jujube and Insights Into Its Genome Evolution and Domestication Signature.</title>
        <authorList>
            <person name="Shen L.-Y."/>
            <person name="Luo H."/>
            <person name="Wang X.-L."/>
            <person name="Wang X.-M."/>
            <person name="Qiu X.-J."/>
            <person name="Liu H."/>
            <person name="Zhou S.-S."/>
            <person name="Jia K.-H."/>
            <person name="Nie S."/>
            <person name="Bao Y.-T."/>
            <person name="Zhang R.-G."/>
            <person name="Yun Q.-Z."/>
            <person name="Chai Y.-H."/>
            <person name="Lu J.-Y."/>
            <person name="Li Y."/>
            <person name="Zhao S.-W."/>
            <person name="Mao J.-F."/>
            <person name="Jia S.-G."/>
            <person name="Mao Y.-M."/>
        </authorList>
    </citation>
    <scope>NUCLEOTIDE SEQUENCE</scope>
    <source>
        <strain evidence="1">AT0</strain>
        <tissue evidence="1">Leaf</tissue>
    </source>
</reference>
<dbReference type="AlphaFoldDB" id="A0A978UCU8"/>
<gene>
    <name evidence="1" type="ORF">FEM48_Zijuj12G0107000</name>
</gene>
<proteinExistence type="predicted"/>